<keyword evidence="7" id="KW-0692">RNA repair</keyword>
<name>A0A9D9DSE0_9BACT</name>
<organism evidence="14 15">
    <name type="scientific">Candidatus Pullibacteroides excrementavium</name>
    <dbReference type="NCBI Taxonomy" id="2840905"/>
    <lineage>
        <taxon>Bacteria</taxon>
        <taxon>Pseudomonadati</taxon>
        <taxon>Bacteroidota</taxon>
        <taxon>Bacteroidia</taxon>
        <taxon>Bacteroidales</taxon>
        <taxon>Candidatus Pullibacteroides</taxon>
    </lineage>
</organism>
<evidence type="ECO:0000256" key="10">
    <source>
        <dbReference type="ARBA" id="ARBA00022884"/>
    </source>
</evidence>
<keyword evidence="6" id="KW-0547">Nucleotide-binding</keyword>
<reference evidence="14" key="2">
    <citation type="journal article" date="2021" name="PeerJ">
        <title>Extensive microbial diversity within the chicken gut microbiome revealed by metagenomics and culture.</title>
        <authorList>
            <person name="Gilroy R."/>
            <person name="Ravi A."/>
            <person name="Getino M."/>
            <person name="Pursley I."/>
            <person name="Horton D.L."/>
            <person name="Alikhan N.F."/>
            <person name="Baker D."/>
            <person name="Gharbi K."/>
            <person name="Hall N."/>
            <person name="Watson M."/>
            <person name="Adriaenssens E.M."/>
            <person name="Foster-Nyarko E."/>
            <person name="Jarju S."/>
            <person name="Secka A."/>
            <person name="Antonio M."/>
            <person name="Oren A."/>
            <person name="Chaudhuri R.R."/>
            <person name="La Ragione R."/>
            <person name="Hildebrand F."/>
            <person name="Pallen M.J."/>
        </authorList>
    </citation>
    <scope>NUCLEOTIDE SEQUENCE</scope>
    <source>
        <strain evidence="14">2889</strain>
    </source>
</reference>
<evidence type="ECO:0000256" key="4">
    <source>
        <dbReference type="ARBA" id="ARBA00022695"/>
    </source>
</evidence>
<evidence type="ECO:0000256" key="2">
    <source>
        <dbReference type="ARBA" id="ARBA00022679"/>
    </source>
</evidence>
<evidence type="ECO:0000259" key="13">
    <source>
        <dbReference type="SMART" id="SM00471"/>
    </source>
</evidence>
<feature type="domain" description="HD/PDEase" evidence="13">
    <location>
        <begin position="257"/>
        <end position="381"/>
    </location>
</feature>
<dbReference type="InterPro" id="IPR043519">
    <property type="entry name" value="NT_sf"/>
</dbReference>
<evidence type="ECO:0000313" key="14">
    <source>
        <dbReference type="EMBL" id="MBO8432075.1"/>
    </source>
</evidence>
<evidence type="ECO:0000256" key="9">
    <source>
        <dbReference type="ARBA" id="ARBA00022842"/>
    </source>
</evidence>
<evidence type="ECO:0000256" key="7">
    <source>
        <dbReference type="ARBA" id="ARBA00022800"/>
    </source>
</evidence>
<dbReference type="Gene3D" id="3.30.460.10">
    <property type="entry name" value="Beta Polymerase, domain 2"/>
    <property type="match status" value="1"/>
</dbReference>
<dbReference type="GO" id="GO:0046872">
    <property type="term" value="F:metal ion binding"/>
    <property type="evidence" value="ECO:0007669"/>
    <property type="project" value="UniProtKB-KW"/>
</dbReference>
<keyword evidence="5" id="KW-0479">Metal-binding</keyword>
<proteinExistence type="inferred from homology"/>
<keyword evidence="3" id="KW-0819">tRNA processing</keyword>
<evidence type="ECO:0000256" key="5">
    <source>
        <dbReference type="ARBA" id="ARBA00022723"/>
    </source>
</evidence>
<dbReference type="SUPFAM" id="SSF81891">
    <property type="entry name" value="Poly A polymerase C-terminal region-like"/>
    <property type="match status" value="1"/>
</dbReference>
<keyword evidence="8" id="KW-0067">ATP-binding</keyword>
<evidence type="ECO:0000256" key="12">
    <source>
        <dbReference type="SAM" id="MobiDB-lite"/>
    </source>
</evidence>
<dbReference type="SMART" id="SM00471">
    <property type="entry name" value="HDc"/>
    <property type="match status" value="1"/>
</dbReference>
<evidence type="ECO:0000256" key="6">
    <source>
        <dbReference type="ARBA" id="ARBA00022741"/>
    </source>
</evidence>
<dbReference type="InterPro" id="IPR006674">
    <property type="entry name" value="HD_domain"/>
</dbReference>
<dbReference type="GO" id="GO:0003723">
    <property type="term" value="F:RNA binding"/>
    <property type="evidence" value="ECO:0007669"/>
    <property type="project" value="UniProtKB-KW"/>
</dbReference>
<keyword evidence="10 11" id="KW-0694">RNA-binding</keyword>
<dbReference type="Pfam" id="PF12627">
    <property type="entry name" value="PolyA_pol_RNAbd"/>
    <property type="match status" value="1"/>
</dbReference>
<evidence type="ECO:0000313" key="15">
    <source>
        <dbReference type="Proteomes" id="UP000823612"/>
    </source>
</evidence>
<keyword evidence="2 11" id="KW-0808">Transferase</keyword>
<dbReference type="GO" id="GO:0016779">
    <property type="term" value="F:nucleotidyltransferase activity"/>
    <property type="evidence" value="ECO:0007669"/>
    <property type="project" value="UniProtKB-KW"/>
</dbReference>
<evidence type="ECO:0000256" key="3">
    <source>
        <dbReference type="ARBA" id="ARBA00022694"/>
    </source>
</evidence>
<evidence type="ECO:0000256" key="1">
    <source>
        <dbReference type="ARBA" id="ARBA00001946"/>
    </source>
</evidence>
<dbReference type="NCBIfam" id="TIGR00277">
    <property type="entry name" value="HDIG"/>
    <property type="match status" value="1"/>
</dbReference>
<reference evidence="14" key="1">
    <citation type="submission" date="2020-10" db="EMBL/GenBank/DDBJ databases">
        <authorList>
            <person name="Gilroy R."/>
        </authorList>
    </citation>
    <scope>NUCLEOTIDE SEQUENCE</scope>
    <source>
        <strain evidence="14">2889</strain>
    </source>
</reference>
<keyword evidence="9" id="KW-0460">Magnesium</keyword>
<dbReference type="GO" id="GO:0005524">
    <property type="term" value="F:ATP binding"/>
    <property type="evidence" value="ECO:0007669"/>
    <property type="project" value="UniProtKB-KW"/>
</dbReference>
<protein>
    <submittedName>
        <fullName evidence="14">HD domain-containing protein</fullName>
    </submittedName>
</protein>
<sequence>MNLKDKLLHPVFALIRDVADREGIPVYVVGGYVRDLLIDRPSTDIDCTVAGDGIRLSREVCQEIGRREGSVPNLQEFKQFGTCKFQYEDTEIEFVGMRKETYTPGSRKPHVEAGTLEDDLMRRDFSINAMAVSLNGSRYGELIDPFNGLEDLDKQTVRSHRDPDQSFIEDPLRMFRAIRFASQLYFDIDPDTFDAIVRNAAEIKNLSAERITEELDKLILSPKPSYGFKLLDAAGLLNLFFPEMIALKGVETKNGKAHKDNFEHTLEVLDHVAYAGGGLWLRWAALLHDIAKPKTKRFEEPKGWTFHAHEYIGAKMVPGIFKRFKMPMDENMRFVQKMVELHLRPIILAEDVVTDSAVRRLLFEAGDDIDSLMTLARADITSKNREKVARYRNNFVIVERKLKEIEEKDRIRNFQPPVSGQDIMDYFAIPPCREVGLIKDQLKDAVLDGVIANDRQEAWEMMLRLGAELGLNAPDPKRVAPEQKKKAPEQKPEEPEPKKKEA</sequence>
<dbReference type="InterPro" id="IPR003607">
    <property type="entry name" value="HD/PDEase_dom"/>
</dbReference>
<gene>
    <name evidence="14" type="ORF">IAB08_02115</name>
</gene>
<dbReference type="SUPFAM" id="SSF81301">
    <property type="entry name" value="Nucleotidyltransferase"/>
    <property type="match status" value="1"/>
</dbReference>
<dbReference type="GO" id="GO:0008033">
    <property type="term" value="P:tRNA processing"/>
    <property type="evidence" value="ECO:0007669"/>
    <property type="project" value="UniProtKB-KW"/>
</dbReference>
<dbReference type="CDD" id="cd00077">
    <property type="entry name" value="HDc"/>
    <property type="match status" value="1"/>
</dbReference>
<dbReference type="CDD" id="cd05398">
    <property type="entry name" value="NT_ClassII-CCAase"/>
    <property type="match status" value="1"/>
</dbReference>
<dbReference type="PANTHER" id="PTHR47545:SF1">
    <property type="entry name" value="MULTIFUNCTIONAL CCA PROTEIN"/>
    <property type="match status" value="1"/>
</dbReference>
<dbReference type="Pfam" id="PF01743">
    <property type="entry name" value="PolyA_pol"/>
    <property type="match status" value="1"/>
</dbReference>
<accession>A0A9D9DSE0</accession>
<evidence type="ECO:0000256" key="11">
    <source>
        <dbReference type="RuleBase" id="RU003953"/>
    </source>
</evidence>
<dbReference type="PANTHER" id="PTHR47545">
    <property type="entry name" value="MULTIFUNCTIONAL CCA PROTEIN"/>
    <property type="match status" value="1"/>
</dbReference>
<dbReference type="Gene3D" id="1.10.3090.10">
    <property type="entry name" value="cca-adding enzyme, domain 2"/>
    <property type="match status" value="1"/>
</dbReference>
<dbReference type="AlphaFoldDB" id="A0A9D9DSE0"/>
<dbReference type="InterPro" id="IPR050124">
    <property type="entry name" value="tRNA_CCA-adding_enzyme"/>
</dbReference>
<evidence type="ECO:0000256" key="8">
    <source>
        <dbReference type="ARBA" id="ARBA00022840"/>
    </source>
</evidence>
<keyword evidence="4" id="KW-0548">Nucleotidyltransferase</keyword>
<comment type="cofactor">
    <cofactor evidence="1">
        <name>Mg(2+)</name>
        <dbReference type="ChEBI" id="CHEBI:18420"/>
    </cofactor>
</comment>
<comment type="similarity">
    <text evidence="11">Belongs to the tRNA nucleotidyltransferase/poly(A) polymerase family.</text>
</comment>
<dbReference type="Proteomes" id="UP000823612">
    <property type="component" value="Unassembled WGS sequence"/>
</dbReference>
<dbReference type="InterPro" id="IPR006675">
    <property type="entry name" value="HDIG_dom"/>
</dbReference>
<dbReference type="GO" id="GO:0042245">
    <property type="term" value="P:RNA repair"/>
    <property type="evidence" value="ECO:0007669"/>
    <property type="project" value="UniProtKB-KW"/>
</dbReference>
<dbReference type="InterPro" id="IPR032828">
    <property type="entry name" value="PolyA_RNA-bd"/>
</dbReference>
<dbReference type="InterPro" id="IPR002646">
    <property type="entry name" value="PolA_pol_head_dom"/>
</dbReference>
<dbReference type="EMBL" id="JADIMZ010000028">
    <property type="protein sequence ID" value="MBO8432075.1"/>
    <property type="molecule type" value="Genomic_DNA"/>
</dbReference>
<dbReference type="Pfam" id="PF01966">
    <property type="entry name" value="HD"/>
    <property type="match status" value="1"/>
</dbReference>
<comment type="caution">
    <text evidence="14">The sequence shown here is derived from an EMBL/GenBank/DDBJ whole genome shotgun (WGS) entry which is preliminary data.</text>
</comment>
<feature type="compositionally biased region" description="Basic and acidic residues" evidence="12">
    <location>
        <begin position="475"/>
        <end position="502"/>
    </location>
</feature>
<feature type="region of interest" description="Disordered" evidence="12">
    <location>
        <begin position="471"/>
        <end position="502"/>
    </location>
</feature>